<protein>
    <submittedName>
        <fullName evidence="9">Response regulator transcription factor</fullName>
    </submittedName>
</protein>
<accession>A0ABU1FTH8</accession>
<evidence type="ECO:0000256" key="6">
    <source>
        <dbReference type="SAM" id="MobiDB-lite"/>
    </source>
</evidence>
<dbReference type="InterPro" id="IPR016032">
    <property type="entry name" value="Sig_transdc_resp-reg_C-effctor"/>
</dbReference>
<sequence>MSVETSPQSISPSPRITVLLADDHASIRAGLRLLLETAEGIEVVGEAADGAAAIRQVRALAPDVVLMDARMPGTDGITATRQIVAESSCEVLMLTTFDLDEVVFGALRAGAAGFLLKSVEPARLIEAIRQVAAGDGVIAPEVTRKLLDAFVASAGSTDDDAPDDSPRPSGTAARPSAPPASGGSSGTAQLRSRIEEHLTPREQDVLAALGRGLSNAQIAEEMVISLATVKSHVSSVLSKLHLSSRMQAAICAREAGLVSSRKR</sequence>
<dbReference type="SMART" id="SM00421">
    <property type="entry name" value="HTH_LUXR"/>
    <property type="match status" value="1"/>
</dbReference>
<dbReference type="CDD" id="cd06170">
    <property type="entry name" value="LuxR_C_like"/>
    <property type="match status" value="1"/>
</dbReference>
<dbReference type="InterPro" id="IPR058245">
    <property type="entry name" value="NreC/VraR/RcsB-like_REC"/>
</dbReference>
<reference evidence="10" key="1">
    <citation type="submission" date="2023-07" db="EMBL/GenBank/DDBJ databases">
        <title>Description of three actinobacteria isolated from air of manufacturing shop in a pharmaceutical factory.</title>
        <authorList>
            <person name="Zhang D.-F."/>
        </authorList>
    </citation>
    <scope>NUCLEOTIDE SEQUENCE [LARGE SCALE GENOMIC DNA]</scope>
    <source>
        <strain evidence="10">CCTCC AB 207010</strain>
    </source>
</reference>
<gene>
    <name evidence="9" type="ORF">RH857_07410</name>
</gene>
<keyword evidence="10" id="KW-1185">Reference proteome</keyword>
<dbReference type="InterPro" id="IPR001789">
    <property type="entry name" value="Sig_transdc_resp-reg_receiver"/>
</dbReference>
<dbReference type="InterPro" id="IPR039420">
    <property type="entry name" value="WalR-like"/>
</dbReference>
<dbReference type="SMART" id="SM00448">
    <property type="entry name" value="REC"/>
    <property type="match status" value="1"/>
</dbReference>
<dbReference type="Gene3D" id="3.40.50.2300">
    <property type="match status" value="1"/>
</dbReference>
<dbReference type="Proteomes" id="UP001260872">
    <property type="component" value="Unassembled WGS sequence"/>
</dbReference>
<keyword evidence="1 5" id="KW-0597">Phosphoprotein</keyword>
<dbReference type="RefSeq" id="WP_310537341.1">
    <property type="nucleotide sequence ID" value="NZ_BAAAOC010000021.1"/>
</dbReference>
<evidence type="ECO:0000256" key="3">
    <source>
        <dbReference type="ARBA" id="ARBA00023125"/>
    </source>
</evidence>
<dbReference type="Pfam" id="PF00196">
    <property type="entry name" value="GerE"/>
    <property type="match status" value="1"/>
</dbReference>
<dbReference type="PROSITE" id="PS00622">
    <property type="entry name" value="HTH_LUXR_1"/>
    <property type="match status" value="1"/>
</dbReference>
<keyword evidence="4" id="KW-0804">Transcription</keyword>
<dbReference type="InterPro" id="IPR011006">
    <property type="entry name" value="CheY-like_superfamily"/>
</dbReference>
<dbReference type="PRINTS" id="PR00038">
    <property type="entry name" value="HTHLUXR"/>
</dbReference>
<dbReference type="InterPro" id="IPR000792">
    <property type="entry name" value="Tscrpt_reg_LuxR_C"/>
</dbReference>
<evidence type="ECO:0000256" key="2">
    <source>
        <dbReference type="ARBA" id="ARBA00023015"/>
    </source>
</evidence>
<feature type="domain" description="HTH luxR-type" evidence="7">
    <location>
        <begin position="191"/>
        <end position="256"/>
    </location>
</feature>
<dbReference type="CDD" id="cd17535">
    <property type="entry name" value="REC_NarL-like"/>
    <property type="match status" value="1"/>
</dbReference>
<evidence type="ECO:0000256" key="1">
    <source>
        <dbReference type="ARBA" id="ARBA00022553"/>
    </source>
</evidence>
<evidence type="ECO:0000313" key="9">
    <source>
        <dbReference type="EMBL" id="MDR5711961.1"/>
    </source>
</evidence>
<dbReference type="PANTHER" id="PTHR43214">
    <property type="entry name" value="TWO-COMPONENT RESPONSE REGULATOR"/>
    <property type="match status" value="1"/>
</dbReference>
<keyword evidence="3" id="KW-0238">DNA-binding</keyword>
<dbReference type="PROSITE" id="PS50110">
    <property type="entry name" value="RESPONSE_REGULATORY"/>
    <property type="match status" value="1"/>
</dbReference>
<organism evidence="9 10">
    <name type="scientific">Nesterenkonia flava</name>
    <dbReference type="NCBI Taxonomy" id="469799"/>
    <lineage>
        <taxon>Bacteria</taxon>
        <taxon>Bacillati</taxon>
        <taxon>Actinomycetota</taxon>
        <taxon>Actinomycetes</taxon>
        <taxon>Micrococcales</taxon>
        <taxon>Micrococcaceae</taxon>
        <taxon>Nesterenkonia</taxon>
    </lineage>
</organism>
<feature type="compositionally biased region" description="Low complexity" evidence="6">
    <location>
        <begin position="167"/>
        <end position="188"/>
    </location>
</feature>
<dbReference type="PANTHER" id="PTHR43214:SF24">
    <property type="entry name" value="TRANSCRIPTIONAL REGULATORY PROTEIN NARL-RELATED"/>
    <property type="match status" value="1"/>
</dbReference>
<feature type="region of interest" description="Disordered" evidence="6">
    <location>
        <begin position="155"/>
        <end position="189"/>
    </location>
</feature>
<name>A0ABU1FTH8_9MICC</name>
<evidence type="ECO:0000256" key="4">
    <source>
        <dbReference type="ARBA" id="ARBA00023163"/>
    </source>
</evidence>
<evidence type="ECO:0000259" key="8">
    <source>
        <dbReference type="PROSITE" id="PS50110"/>
    </source>
</evidence>
<dbReference type="Pfam" id="PF00072">
    <property type="entry name" value="Response_reg"/>
    <property type="match status" value="1"/>
</dbReference>
<dbReference type="SUPFAM" id="SSF46894">
    <property type="entry name" value="C-terminal effector domain of the bipartite response regulators"/>
    <property type="match status" value="1"/>
</dbReference>
<evidence type="ECO:0000256" key="5">
    <source>
        <dbReference type="PROSITE-ProRule" id="PRU00169"/>
    </source>
</evidence>
<feature type="modified residue" description="4-aspartylphosphate" evidence="5">
    <location>
        <position position="68"/>
    </location>
</feature>
<evidence type="ECO:0000259" key="7">
    <source>
        <dbReference type="PROSITE" id="PS50043"/>
    </source>
</evidence>
<keyword evidence="2" id="KW-0805">Transcription regulation</keyword>
<evidence type="ECO:0000313" key="10">
    <source>
        <dbReference type="Proteomes" id="UP001260872"/>
    </source>
</evidence>
<dbReference type="PROSITE" id="PS50043">
    <property type="entry name" value="HTH_LUXR_2"/>
    <property type="match status" value="1"/>
</dbReference>
<dbReference type="EMBL" id="JAVKGT010000016">
    <property type="protein sequence ID" value="MDR5711961.1"/>
    <property type="molecule type" value="Genomic_DNA"/>
</dbReference>
<dbReference type="SUPFAM" id="SSF52172">
    <property type="entry name" value="CheY-like"/>
    <property type="match status" value="1"/>
</dbReference>
<comment type="caution">
    <text evidence="9">The sequence shown here is derived from an EMBL/GenBank/DDBJ whole genome shotgun (WGS) entry which is preliminary data.</text>
</comment>
<proteinExistence type="predicted"/>
<feature type="domain" description="Response regulatory" evidence="8">
    <location>
        <begin position="17"/>
        <end position="132"/>
    </location>
</feature>